<comment type="caution">
    <text evidence="3">The sequence shown here is derived from an EMBL/GenBank/DDBJ whole genome shotgun (WGS) entry which is preliminary data.</text>
</comment>
<dbReference type="Pfam" id="PF10073">
    <property type="entry name" value="GapR_DNA-bd"/>
    <property type="match status" value="1"/>
</dbReference>
<proteinExistence type="predicted"/>
<dbReference type="InterPro" id="IPR046367">
    <property type="entry name" value="GapR-like_DNA-bd"/>
</dbReference>
<dbReference type="EMBL" id="JAABLP010000001">
    <property type="protein sequence ID" value="NBN62087.1"/>
    <property type="molecule type" value="Genomic_DNA"/>
</dbReference>
<dbReference type="Proteomes" id="UP000541347">
    <property type="component" value="Unassembled WGS sequence"/>
</dbReference>
<evidence type="ECO:0000256" key="1">
    <source>
        <dbReference type="SAM" id="Coils"/>
    </source>
</evidence>
<sequence length="85" mass="9728">MTDPLHNQAKEVLDGYVRRIQNLNAEIAASQEDRKSVYAEAKANGYDPKILKKVIADLERDKKDVADEQAIYHLYLRTLGWDLLA</sequence>
<feature type="domain" description="GapR-like DNA-binding" evidence="2">
    <location>
        <begin position="9"/>
        <end position="80"/>
    </location>
</feature>
<name>A0ABW9ZGD8_9HYPH</name>
<keyword evidence="1" id="KW-0175">Coiled coil</keyword>
<reference evidence="3 4" key="1">
    <citation type="submission" date="2020-01" db="EMBL/GenBank/DDBJ databases">
        <authorList>
            <person name="Peng S.Y."/>
            <person name="Li J."/>
            <person name="Wang M."/>
            <person name="Wang L."/>
            <person name="Wang C.Q."/>
            <person name="Wang J.R."/>
        </authorList>
    </citation>
    <scope>NUCLEOTIDE SEQUENCE [LARGE SCALE GENOMIC DNA]</scope>
    <source>
        <strain evidence="3 4">XCT-34</strain>
    </source>
</reference>
<accession>A0ABW9ZGD8</accession>
<dbReference type="RefSeq" id="WP_161672752.1">
    <property type="nucleotide sequence ID" value="NZ_JAABLP010000001.1"/>
</dbReference>
<evidence type="ECO:0000313" key="4">
    <source>
        <dbReference type="Proteomes" id="UP000541347"/>
    </source>
</evidence>
<protein>
    <submittedName>
        <fullName evidence="3">DUF2312 domain-containing protein</fullName>
    </submittedName>
</protein>
<gene>
    <name evidence="3" type="ORF">GWI71_00170</name>
</gene>
<organism evidence="3 4">
    <name type="scientific">Pannonibacter tanglangensis</name>
    <dbReference type="NCBI Taxonomy" id="2750084"/>
    <lineage>
        <taxon>Bacteria</taxon>
        <taxon>Pseudomonadati</taxon>
        <taxon>Pseudomonadota</taxon>
        <taxon>Alphaproteobacteria</taxon>
        <taxon>Hyphomicrobiales</taxon>
        <taxon>Stappiaceae</taxon>
        <taxon>Pannonibacter</taxon>
    </lineage>
</organism>
<keyword evidence="4" id="KW-1185">Reference proteome</keyword>
<evidence type="ECO:0000313" key="3">
    <source>
        <dbReference type="EMBL" id="NBN62087.1"/>
    </source>
</evidence>
<evidence type="ECO:0000259" key="2">
    <source>
        <dbReference type="Pfam" id="PF10073"/>
    </source>
</evidence>
<feature type="coiled-coil region" evidence="1">
    <location>
        <begin position="6"/>
        <end position="40"/>
    </location>
</feature>